<sequence>MSGNFISWMIVATWVILHQPQVETRSLLFSDMPADALERLPFAVTNRRPERSVWAIAGCQNPDSPGCRGKSVPIPGAPAPFTASFV</sequence>
<dbReference type="Proteomes" id="UP001378592">
    <property type="component" value="Unassembled WGS sequence"/>
</dbReference>
<keyword evidence="3" id="KW-1185">Reference proteome</keyword>
<proteinExistence type="predicted"/>
<evidence type="ECO:0000256" key="1">
    <source>
        <dbReference type="SAM" id="SignalP"/>
    </source>
</evidence>
<name>A0AAN9WVK7_9ORTH</name>
<evidence type="ECO:0000313" key="2">
    <source>
        <dbReference type="EMBL" id="KAK7874173.1"/>
    </source>
</evidence>
<reference evidence="2 3" key="1">
    <citation type="submission" date="2024-03" db="EMBL/GenBank/DDBJ databases">
        <title>The genome assembly and annotation of the cricket Gryllus longicercus Weissman &amp; Gray.</title>
        <authorList>
            <person name="Szrajer S."/>
            <person name="Gray D."/>
            <person name="Ylla G."/>
        </authorList>
    </citation>
    <scope>NUCLEOTIDE SEQUENCE [LARGE SCALE GENOMIC DNA]</scope>
    <source>
        <strain evidence="2">DAG 2021-001</strain>
        <tissue evidence="2">Whole body minus gut</tissue>
    </source>
</reference>
<evidence type="ECO:0008006" key="4">
    <source>
        <dbReference type="Google" id="ProtNLM"/>
    </source>
</evidence>
<evidence type="ECO:0000313" key="3">
    <source>
        <dbReference type="Proteomes" id="UP001378592"/>
    </source>
</evidence>
<dbReference type="EMBL" id="JAZDUA010000004">
    <property type="protein sequence ID" value="KAK7874173.1"/>
    <property type="molecule type" value="Genomic_DNA"/>
</dbReference>
<protein>
    <recommendedName>
        <fullName evidence="4">Accessory gland protein</fullName>
    </recommendedName>
</protein>
<feature type="chain" id="PRO_5042921309" description="Accessory gland protein" evidence="1">
    <location>
        <begin position="25"/>
        <end position="86"/>
    </location>
</feature>
<gene>
    <name evidence="2" type="ORF">R5R35_006219</name>
</gene>
<comment type="caution">
    <text evidence="2">The sequence shown here is derived from an EMBL/GenBank/DDBJ whole genome shotgun (WGS) entry which is preliminary data.</text>
</comment>
<organism evidence="2 3">
    <name type="scientific">Gryllus longicercus</name>
    <dbReference type="NCBI Taxonomy" id="2509291"/>
    <lineage>
        <taxon>Eukaryota</taxon>
        <taxon>Metazoa</taxon>
        <taxon>Ecdysozoa</taxon>
        <taxon>Arthropoda</taxon>
        <taxon>Hexapoda</taxon>
        <taxon>Insecta</taxon>
        <taxon>Pterygota</taxon>
        <taxon>Neoptera</taxon>
        <taxon>Polyneoptera</taxon>
        <taxon>Orthoptera</taxon>
        <taxon>Ensifera</taxon>
        <taxon>Gryllidea</taxon>
        <taxon>Grylloidea</taxon>
        <taxon>Gryllidae</taxon>
        <taxon>Gryllinae</taxon>
        <taxon>Gryllus</taxon>
    </lineage>
</organism>
<feature type="signal peptide" evidence="1">
    <location>
        <begin position="1"/>
        <end position="24"/>
    </location>
</feature>
<accession>A0AAN9WVK7</accession>
<keyword evidence="1" id="KW-0732">Signal</keyword>
<dbReference type="AlphaFoldDB" id="A0AAN9WVK7"/>